<dbReference type="SUPFAM" id="SSF53067">
    <property type="entry name" value="Actin-like ATPase domain"/>
    <property type="match status" value="1"/>
</dbReference>
<evidence type="ECO:0000256" key="5">
    <source>
        <dbReference type="ARBA" id="ARBA00022741"/>
    </source>
</evidence>
<keyword evidence="14" id="KW-1185">Reference proteome</keyword>
<evidence type="ECO:0000256" key="6">
    <source>
        <dbReference type="ARBA" id="ARBA00022777"/>
    </source>
</evidence>
<dbReference type="PANTHER" id="PTHR42742">
    <property type="entry name" value="TRANSCRIPTIONAL REPRESSOR MPRA"/>
    <property type="match status" value="1"/>
</dbReference>
<organism evidence="13 14">
    <name type="scientific">Raineyella antarctica</name>
    <dbReference type="NCBI Taxonomy" id="1577474"/>
    <lineage>
        <taxon>Bacteria</taxon>
        <taxon>Bacillati</taxon>
        <taxon>Actinomycetota</taxon>
        <taxon>Actinomycetes</taxon>
        <taxon>Propionibacteriales</taxon>
        <taxon>Propionibacteriaceae</taxon>
        <taxon>Raineyella</taxon>
    </lineage>
</organism>
<gene>
    <name evidence="13" type="ORF">GA0111570_102317</name>
</gene>
<dbReference type="Proteomes" id="UP000199086">
    <property type="component" value="Unassembled WGS sequence"/>
</dbReference>
<evidence type="ECO:0000256" key="12">
    <source>
        <dbReference type="ARBA" id="ARBA00048451"/>
    </source>
</evidence>
<evidence type="ECO:0000256" key="2">
    <source>
        <dbReference type="ARBA" id="ARBA00006479"/>
    </source>
</evidence>
<dbReference type="RefSeq" id="WP_092606641.1">
    <property type="nucleotide sequence ID" value="NZ_FMYF01000002.1"/>
</dbReference>
<evidence type="ECO:0000256" key="7">
    <source>
        <dbReference type="ARBA" id="ARBA00022833"/>
    </source>
</evidence>
<dbReference type="GO" id="GO:0005524">
    <property type="term" value="F:ATP binding"/>
    <property type="evidence" value="ECO:0007669"/>
    <property type="project" value="UniProtKB-KW"/>
</dbReference>
<dbReference type="GO" id="GO:0046872">
    <property type="term" value="F:metal ion binding"/>
    <property type="evidence" value="ECO:0007669"/>
    <property type="project" value="UniProtKB-KW"/>
</dbReference>
<dbReference type="PROSITE" id="PS01125">
    <property type="entry name" value="ROK"/>
    <property type="match status" value="1"/>
</dbReference>
<comment type="cofactor">
    <cofactor evidence="1">
        <name>Mg(2+)</name>
        <dbReference type="ChEBI" id="CHEBI:18420"/>
    </cofactor>
</comment>
<comment type="similarity">
    <text evidence="2">Belongs to the ROK (NagC/XylR) family.</text>
</comment>
<dbReference type="InterPro" id="IPR049874">
    <property type="entry name" value="ROK_cs"/>
</dbReference>
<evidence type="ECO:0000313" key="13">
    <source>
        <dbReference type="EMBL" id="SDB80527.1"/>
    </source>
</evidence>
<keyword evidence="9" id="KW-0460">Magnesium</keyword>
<dbReference type="EC" id="2.7.1.4" evidence="11"/>
<dbReference type="GO" id="GO:0008865">
    <property type="term" value="F:fructokinase activity"/>
    <property type="evidence" value="ECO:0007669"/>
    <property type="project" value="UniProtKB-EC"/>
</dbReference>
<name>A0A1G6GEX0_9ACTN</name>
<dbReference type="STRING" id="1577474.GA0111570_102317"/>
<keyword evidence="4" id="KW-0479">Metal-binding</keyword>
<reference evidence="13 14" key="1">
    <citation type="submission" date="2016-06" db="EMBL/GenBank/DDBJ databases">
        <authorList>
            <person name="Olsen C.W."/>
            <person name="Carey S."/>
            <person name="Hinshaw L."/>
            <person name="Karasin A.I."/>
        </authorList>
    </citation>
    <scope>NUCLEOTIDE SEQUENCE [LARGE SCALE GENOMIC DNA]</scope>
    <source>
        <strain evidence="13 14">LZ-22</strain>
    </source>
</reference>
<evidence type="ECO:0000256" key="8">
    <source>
        <dbReference type="ARBA" id="ARBA00022840"/>
    </source>
</evidence>
<evidence type="ECO:0000256" key="1">
    <source>
        <dbReference type="ARBA" id="ARBA00001946"/>
    </source>
</evidence>
<evidence type="ECO:0000256" key="10">
    <source>
        <dbReference type="ARBA" id="ARBA00023277"/>
    </source>
</evidence>
<dbReference type="InterPro" id="IPR000600">
    <property type="entry name" value="ROK"/>
</dbReference>
<keyword evidence="7" id="KW-0862">Zinc</keyword>
<dbReference type="PANTHER" id="PTHR42742:SF3">
    <property type="entry name" value="FRUCTOKINASE"/>
    <property type="match status" value="1"/>
</dbReference>
<keyword evidence="8" id="KW-0067">ATP-binding</keyword>
<dbReference type="CDD" id="cd24067">
    <property type="entry name" value="ASKHA_NBD_ROK_BsFRK-like"/>
    <property type="match status" value="1"/>
</dbReference>
<dbReference type="OrthoDB" id="3189808at2"/>
<evidence type="ECO:0000256" key="4">
    <source>
        <dbReference type="ARBA" id="ARBA00022723"/>
    </source>
</evidence>
<dbReference type="FunFam" id="3.30.420.40:FF:000153">
    <property type="entry name" value="Putative fructokinase"/>
    <property type="match status" value="1"/>
</dbReference>
<dbReference type="InterPro" id="IPR043129">
    <property type="entry name" value="ATPase_NBD"/>
</dbReference>
<dbReference type="Gene3D" id="3.30.420.40">
    <property type="match status" value="2"/>
</dbReference>
<dbReference type="AlphaFoldDB" id="A0A1G6GEX0"/>
<keyword evidence="6 13" id="KW-0418">Kinase</keyword>
<dbReference type="EMBL" id="FMYF01000002">
    <property type="protein sequence ID" value="SDB80527.1"/>
    <property type="molecule type" value="Genomic_DNA"/>
</dbReference>
<evidence type="ECO:0000256" key="3">
    <source>
        <dbReference type="ARBA" id="ARBA00022679"/>
    </source>
</evidence>
<keyword evidence="5" id="KW-0547">Nucleotide-binding</keyword>
<keyword evidence="10" id="KW-0119">Carbohydrate metabolism</keyword>
<evidence type="ECO:0000313" key="14">
    <source>
        <dbReference type="Proteomes" id="UP000199086"/>
    </source>
</evidence>
<evidence type="ECO:0000256" key="11">
    <source>
        <dbReference type="ARBA" id="ARBA00038887"/>
    </source>
</evidence>
<dbReference type="Pfam" id="PF00480">
    <property type="entry name" value="ROK"/>
    <property type="match status" value="1"/>
</dbReference>
<protein>
    <recommendedName>
        <fullName evidence="11">fructokinase</fullName>
        <ecNumber evidence="11">2.7.1.4</ecNumber>
    </recommendedName>
</protein>
<keyword evidence="3" id="KW-0808">Transferase</keyword>
<comment type="catalytic activity">
    <reaction evidence="12">
        <text>D-fructose + ATP = D-fructose 6-phosphate + ADP + H(+)</text>
        <dbReference type="Rhea" id="RHEA:16125"/>
        <dbReference type="ChEBI" id="CHEBI:15378"/>
        <dbReference type="ChEBI" id="CHEBI:30616"/>
        <dbReference type="ChEBI" id="CHEBI:37721"/>
        <dbReference type="ChEBI" id="CHEBI:61527"/>
        <dbReference type="ChEBI" id="CHEBI:456216"/>
        <dbReference type="EC" id="2.7.1.4"/>
    </reaction>
</comment>
<evidence type="ECO:0000256" key="9">
    <source>
        <dbReference type="ARBA" id="ARBA00022842"/>
    </source>
</evidence>
<proteinExistence type="inferred from homology"/>
<accession>A0A1G6GEX0</accession>
<sequence>MGSSGLYGGIEAGGTKFVCCVGTGPDDIRAEARFPTTTPEETLGRSIDFFREQATTAPMAALGVACFGPVDLDPASPTYGHVTTTPKPGWTGADVVGTLQQALGVPIGFDTDVNGAAVGEARWGAGQGLDPFVYLTIGTGVGGGAIVNGAPLHGLVHPEMGHVRVPHDLARDPFEGACPFHGDCLEGLASGPALARRWGVPAETLPAGHPAWELEAGYLAELMAALVCTLSPRRIVLGGGVMSGPGLFPMVRSRTQELLAGYVSSSSVAEGIDDFIVPPGLGEWSGRLGAIALAQAAAVTSTG</sequence>
<dbReference type="InterPro" id="IPR051804">
    <property type="entry name" value="Carb_Metab_Reg_Kinase/Isom"/>
</dbReference>